<dbReference type="PANTHER" id="PTHR43039">
    <property type="entry name" value="ESTERASE-RELATED"/>
    <property type="match status" value="1"/>
</dbReference>
<reference evidence="2" key="1">
    <citation type="submission" date="2019-12" db="EMBL/GenBank/DDBJ databases">
        <authorList>
            <person name="Scholes J."/>
        </authorList>
    </citation>
    <scope>NUCLEOTIDE SEQUENCE</scope>
</reference>
<sequence>MRPDISCSMARMIFGLELRPYLGHVTVPCHIILSSNDFMVPVAVGEYLRKNLGGPSVVEVMPTEGHLPHLSSPEVTISVVLRHIRHDIADQ</sequence>
<dbReference type="Proteomes" id="UP001153555">
    <property type="component" value="Unassembled WGS sequence"/>
</dbReference>
<dbReference type="InterPro" id="IPR029058">
    <property type="entry name" value="AB_hydrolase_fold"/>
</dbReference>
<dbReference type="AlphaFoldDB" id="A0A9N7NMG2"/>
<dbReference type="Gene3D" id="3.40.50.1820">
    <property type="entry name" value="alpha/beta hydrolase"/>
    <property type="match status" value="1"/>
</dbReference>
<dbReference type="OrthoDB" id="408373at2759"/>
<gene>
    <name evidence="2" type="ORF">SHERM_28713</name>
</gene>
<organism evidence="2 3">
    <name type="scientific">Striga hermonthica</name>
    <name type="common">Purple witchweed</name>
    <name type="synonym">Buchnera hermonthica</name>
    <dbReference type="NCBI Taxonomy" id="68872"/>
    <lineage>
        <taxon>Eukaryota</taxon>
        <taxon>Viridiplantae</taxon>
        <taxon>Streptophyta</taxon>
        <taxon>Embryophyta</taxon>
        <taxon>Tracheophyta</taxon>
        <taxon>Spermatophyta</taxon>
        <taxon>Magnoliopsida</taxon>
        <taxon>eudicotyledons</taxon>
        <taxon>Gunneridae</taxon>
        <taxon>Pentapetalae</taxon>
        <taxon>asterids</taxon>
        <taxon>lamiids</taxon>
        <taxon>Lamiales</taxon>
        <taxon>Orobanchaceae</taxon>
        <taxon>Buchnereae</taxon>
        <taxon>Striga</taxon>
    </lineage>
</organism>
<protein>
    <submittedName>
        <fullName evidence="2">Probable esterase KAI2</fullName>
    </submittedName>
</protein>
<accession>A0A9N7NMG2</accession>
<comment type="similarity">
    <text evidence="1">Belongs to the AB hydrolase superfamily.</text>
</comment>
<dbReference type="SUPFAM" id="SSF53474">
    <property type="entry name" value="alpha/beta-Hydrolases"/>
    <property type="match status" value="1"/>
</dbReference>
<evidence type="ECO:0000256" key="1">
    <source>
        <dbReference type="ARBA" id="ARBA00008645"/>
    </source>
</evidence>
<name>A0A9N7NMG2_STRHE</name>
<dbReference type="EMBL" id="CACSLK010027840">
    <property type="protein sequence ID" value="CAA0833452.1"/>
    <property type="molecule type" value="Genomic_DNA"/>
</dbReference>
<keyword evidence="3" id="KW-1185">Reference proteome</keyword>
<comment type="caution">
    <text evidence="2">The sequence shown here is derived from an EMBL/GenBank/DDBJ whole genome shotgun (WGS) entry which is preliminary data.</text>
</comment>
<evidence type="ECO:0000313" key="2">
    <source>
        <dbReference type="EMBL" id="CAA0833452.1"/>
    </source>
</evidence>
<proteinExistence type="inferred from homology"/>
<evidence type="ECO:0000313" key="3">
    <source>
        <dbReference type="Proteomes" id="UP001153555"/>
    </source>
</evidence>